<comment type="caution">
    <text evidence="1">The sequence shown here is derived from an EMBL/GenBank/DDBJ whole genome shotgun (WGS) entry which is preliminary data.</text>
</comment>
<evidence type="ECO:0000313" key="1">
    <source>
        <dbReference type="EMBL" id="KKK81158.1"/>
    </source>
</evidence>
<reference evidence="1" key="1">
    <citation type="journal article" date="2015" name="Nature">
        <title>Complex archaea that bridge the gap between prokaryotes and eukaryotes.</title>
        <authorList>
            <person name="Spang A."/>
            <person name="Saw J.H."/>
            <person name="Jorgensen S.L."/>
            <person name="Zaremba-Niedzwiedzka K."/>
            <person name="Martijn J."/>
            <person name="Lind A.E."/>
            <person name="van Eijk R."/>
            <person name="Schleper C."/>
            <person name="Guy L."/>
            <person name="Ettema T.J."/>
        </authorList>
    </citation>
    <scope>NUCLEOTIDE SEQUENCE</scope>
</reference>
<gene>
    <name evidence="1" type="ORF">LCGC14_2816300</name>
</gene>
<name>A0A0F8YID1_9ZZZZ</name>
<sequence>MKIADRIKAVEGVDDAYWDGRNNRLVVYYCASTPLDTIKIRVSGAIGEAALQNAVEKITFIG</sequence>
<dbReference type="AlphaFoldDB" id="A0A0F8YID1"/>
<accession>A0A0F8YID1</accession>
<proteinExistence type="predicted"/>
<organism evidence="1">
    <name type="scientific">marine sediment metagenome</name>
    <dbReference type="NCBI Taxonomy" id="412755"/>
    <lineage>
        <taxon>unclassified sequences</taxon>
        <taxon>metagenomes</taxon>
        <taxon>ecological metagenomes</taxon>
    </lineage>
</organism>
<dbReference type="EMBL" id="LAZR01053248">
    <property type="protein sequence ID" value="KKK81158.1"/>
    <property type="molecule type" value="Genomic_DNA"/>
</dbReference>
<protein>
    <submittedName>
        <fullName evidence="1">Uncharacterized protein</fullName>
    </submittedName>
</protein>